<comment type="caution">
    <text evidence="2">The sequence shown here is derived from an EMBL/GenBank/DDBJ whole genome shotgun (WGS) entry which is preliminary data.</text>
</comment>
<name>D4BSK0_BIFBR</name>
<sequence>MDLDDDDTVLPTGSNGGEVEPPPAQEPEAMKVTEPAAEPKKSTRTPLLEMTG</sequence>
<evidence type="ECO:0000313" key="2">
    <source>
        <dbReference type="EMBL" id="EFE88059.1"/>
    </source>
</evidence>
<protein>
    <submittedName>
        <fullName evidence="2">Uncharacterized protein</fullName>
    </submittedName>
</protein>
<keyword evidence="3" id="KW-1185">Reference proteome</keyword>
<dbReference type="HOGENOM" id="CLU_3077243_0_0_11"/>
<dbReference type="AlphaFoldDB" id="D4BSK0"/>
<accession>D4BSK0</accession>
<evidence type="ECO:0000313" key="3">
    <source>
        <dbReference type="Proteomes" id="UP000003191"/>
    </source>
</evidence>
<proteinExistence type="predicted"/>
<dbReference type="Proteomes" id="UP000003191">
    <property type="component" value="Unassembled WGS sequence"/>
</dbReference>
<evidence type="ECO:0000256" key="1">
    <source>
        <dbReference type="SAM" id="MobiDB-lite"/>
    </source>
</evidence>
<feature type="region of interest" description="Disordered" evidence="1">
    <location>
        <begin position="1"/>
        <end position="52"/>
    </location>
</feature>
<reference evidence="2 3" key="1">
    <citation type="submission" date="2010-02" db="EMBL/GenBank/DDBJ databases">
        <authorList>
            <person name="Weinstock G."/>
            <person name="Sodergren E."/>
            <person name="Clifton S."/>
            <person name="Fulton L."/>
            <person name="Fulton B."/>
            <person name="Courtney L."/>
            <person name="Fronick C."/>
            <person name="Harrison M."/>
            <person name="Strong C."/>
            <person name="Farmer C."/>
            <person name="Delahaunty K."/>
            <person name="Markovic C."/>
            <person name="Hall O."/>
            <person name="Minx P."/>
            <person name="Tomlinson C."/>
            <person name="Mitreva M."/>
            <person name="Nelson J."/>
            <person name="Hou S."/>
            <person name="Wollam A."/>
            <person name="Pepin K.H."/>
            <person name="Johnson M."/>
            <person name="Bhonagiri V."/>
            <person name="Zhang X."/>
            <person name="Suruliraj S."/>
            <person name="Warren W."/>
            <person name="Chinwalla A."/>
            <person name="Mardis E.R."/>
            <person name="Wilson R.K."/>
        </authorList>
    </citation>
    <scope>NUCLEOTIDE SEQUENCE [LARGE SCALE GENOMIC DNA]</scope>
    <source>
        <strain evidence="2 3">DSM 20213</strain>
    </source>
</reference>
<dbReference type="EMBL" id="ACCG02000065">
    <property type="protein sequence ID" value="EFE88059.1"/>
    <property type="molecule type" value="Genomic_DNA"/>
</dbReference>
<gene>
    <name evidence="2" type="ORF">BIFBRE_05092</name>
</gene>
<organism evidence="2 3">
    <name type="scientific">Bifidobacterium breve DSM 20213 = JCM 1192</name>
    <dbReference type="NCBI Taxonomy" id="518634"/>
    <lineage>
        <taxon>Bacteria</taxon>
        <taxon>Bacillati</taxon>
        <taxon>Actinomycetota</taxon>
        <taxon>Actinomycetes</taxon>
        <taxon>Bifidobacteriales</taxon>
        <taxon>Bifidobacteriaceae</taxon>
        <taxon>Bifidobacterium</taxon>
    </lineage>
</organism>